<evidence type="ECO:0000313" key="3">
    <source>
        <dbReference type="Proteomes" id="UP001363151"/>
    </source>
</evidence>
<evidence type="ECO:0000313" key="2">
    <source>
        <dbReference type="EMBL" id="KAK7240083.1"/>
    </source>
</evidence>
<gene>
    <name evidence="2" type="ORF">SO694_00116083</name>
</gene>
<protein>
    <submittedName>
        <fullName evidence="2">Uncharacterized protein</fullName>
    </submittedName>
</protein>
<proteinExistence type="predicted"/>
<keyword evidence="3" id="KW-1185">Reference proteome</keyword>
<dbReference type="EMBL" id="JBBJCI010000217">
    <property type="protein sequence ID" value="KAK7240083.1"/>
    <property type="molecule type" value="Genomic_DNA"/>
</dbReference>
<accession>A0ABR1FWC8</accession>
<name>A0ABR1FWC8_AURAN</name>
<feature type="signal peptide" evidence="1">
    <location>
        <begin position="1"/>
        <end position="15"/>
    </location>
</feature>
<reference evidence="2 3" key="1">
    <citation type="submission" date="2024-03" db="EMBL/GenBank/DDBJ databases">
        <title>Aureococcus anophagefferens CCMP1851 and Kratosvirus quantuckense: Draft genome of a second virus-susceptible host strain in the model system.</title>
        <authorList>
            <person name="Chase E."/>
            <person name="Truchon A.R."/>
            <person name="Schepens W."/>
            <person name="Wilhelm S.W."/>
        </authorList>
    </citation>
    <scope>NUCLEOTIDE SEQUENCE [LARGE SCALE GENOMIC DNA]</scope>
    <source>
        <strain evidence="2 3">CCMP1851</strain>
    </source>
</reference>
<feature type="chain" id="PRO_5046498180" evidence="1">
    <location>
        <begin position="16"/>
        <end position="325"/>
    </location>
</feature>
<organism evidence="2 3">
    <name type="scientific">Aureococcus anophagefferens</name>
    <name type="common">Harmful bloom alga</name>
    <dbReference type="NCBI Taxonomy" id="44056"/>
    <lineage>
        <taxon>Eukaryota</taxon>
        <taxon>Sar</taxon>
        <taxon>Stramenopiles</taxon>
        <taxon>Ochrophyta</taxon>
        <taxon>Pelagophyceae</taxon>
        <taxon>Pelagomonadales</taxon>
        <taxon>Pelagomonadaceae</taxon>
        <taxon>Aureococcus</taxon>
    </lineage>
</organism>
<comment type="caution">
    <text evidence="2">The sequence shown here is derived from an EMBL/GenBank/DDBJ whole genome shotgun (WGS) entry which is preliminary data.</text>
</comment>
<evidence type="ECO:0000256" key="1">
    <source>
        <dbReference type="SAM" id="SignalP"/>
    </source>
</evidence>
<sequence length="325" mass="33940">MRVAQLLLAAQAARALVDVEWYCYEASNVVNASLADLSVAGGVNFTYYPVNHVNATSGAFECAVDGESLDCESTGYDGCMTDVHCRAGGCDAATQRKIARFLACFEGAYANREVNVNASRREPCFRDADLDFEPVRACYADAPRRAAIAARLNASKAAMMARLGASPGLFPHIFVDGKPLVDRTWTALTRTICGALPAPPSVCDSVAAPRLVFAVAEGQLREGPALDAAAVLAVNSAASKAAFPVHFATDDDALPPGDPSYVDVRAATRASCAVADATATCSYEVLGAFRGAVDQACRDGGFEAGLVYGLRHAAGLDADVAVRAC</sequence>
<keyword evidence="1" id="KW-0732">Signal</keyword>
<dbReference type="Proteomes" id="UP001363151">
    <property type="component" value="Unassembled WGS sequence"/>
</dbReference>